<feature type="non-terminal residue" evidence="2">
    <location>
        <position position="1"/>
    </location>
</feature>
<dbReference type="AlphaFoldDB" id="A0AAD5DBD2"/>
<evidence type="ECO:0000313" key="3">
    <source>
        <dbReference type="Proteomes" id="UP001206925"/>
    </source>
</evidence>
<dbReference type="Proteomes" id="UP001206925">
    <property type="component" value="Unassembled WGS sequence"/>
</dbReference>
<proteinExistence type="predicted"/>
<dbReference type="EMBL" id="JAMZMK010000437">
    <property type="protein sequence ID" value="KAI7756345.1"/>
    <property type="molecule type" value="Genomic_DNA"/>
</dbReference>
<feature type="signal peptide" evidence="1">
    <location>
        <begin position="1"/>
        <end position="28"/>
    </location>
</feature>
<reference evidence="2" key="1">
    <citation type="submission" date="2022-06" db="EMBL/GenBank/DDBJ databases">
        <title>Uncovering the hologenomic basis of an extraordinary plant invasion.</title>
        <authorList>
            <person name="Bieker V.C."/>
            <person name="Martin M.D."/>
            <person name="Gilbert T."/>
            <person name="Hodgins K."/>
            <person name="Battlay P."/>
            <person name="Petersen B."/>
            <person name="Wilson J."/>
        </authorList>
    </citation>
    <scope>NUCLEOTIDE SEQUENCE</scope>
    <source>
        <strain evidence="2">AA19_3_7</strain>
        <tissue evidence="2">Leaf</tissue>
    </source>
</reference>
<protein>
    <submittedName>
        <fullName evidence="2">Uncharacterized protein</fullName>
    </submittedName>
</protein>
<accession>A0AAD5DBD2</accession>
<gene>
    <name evidence="2" type="ORF">M8C21_020140</name>
</gene>
<name>A0AAD5DBD2_AMBAR</name>
<keyword evidence="1" id="KW-0732">Signal</keyword>
<evidence type="ECO:0000256" key="1">
    <source>
        <dbReference type="SAM" id="SignalP"/>
    </source>
</evidence>
<keyword evidence="3" id="KW-1185">Reference proteome</keyword>
<comment type="caution">
    <text evidence="2">The sequence shown here is derived from an EMBL/GenBank/DDBJ whole genome shotgun (WGS) entry which is preliminary data.</text>
</comment>
<evidence type="ECO:0000313" key="2">
    <source>
        <dbReference type="EMBL" id="KAI7756345.1"/>
    </source>
</evidence>
<feature type="chain" id="PRO_5042145901" evidence="1">
    <location>
        <begin position="29"/>
        <end position="174"/>
    </location>
</feature>
<organism evidence="2 3">
    <name type="scientific">Ambrosia artemisiifolia</name>
    <name type="common">Common ragweed</name>
    <dbReference type="NCBI Taxonomy" id="4212"/>
    <lineage>
        <taxon>Eukaryota</taxon>
        <taxon>Viridiplantae</taxon>
        <taxon>Streptophyta</taxon>
        <taxon>Embryophyta</taxon>
        <taxon>Tracheophyta</taxon>
        <taxon>Spermatophyta</taxon>
        <taxon>Magnoliopsida</taxon>
        <taxon>eudicotyledons</taxon>
        <taxon>Gunneridae</taxon>
        <taxon>Pentapetalae</taxon>
        <taxon>asterids</taxon>
        <taxon>campanulids</taxon>
        <taxon>Asterales</taxon>
        <taxon>Asteraceae</taxon>
        <taxon>Asteroideae</taxon>
        <taxon>Heliantheae alliance</taxon>
        <taxon>Heliantheae</taxon>
        <taxon>Ambrosia</taxon>
    </lineage>
</organism>
<sequence>MVQKFHIAAPPKLVRILMLVLSVKILEVFDFINSHPQKHESSPTVNKYTVFSYRDCSAPRHHRRRYPRHHHRPCLLTSFFLLAYPGDWLFRMKPNRLIESVNHSLRFDFKVWKCSYNIYCCGFVDARKFIIHMDQRKHSHLMVSEKNKVNWIEKKMVQVTGKKSYARVYEELKA</sequence>